<organism evidence="2 3">
    <name type="scientific">Altericroceibacterium indicum</name>
    <dbReference type="NCBI Taxonomy" id="374177"/>
    <lineage>
        <taxon>Bacteria</taxon>
        <taxon>Pseudomonadati</taxon>
        <taxon>Pseudomonadota</taxon>
        <taxon>Alphaproteobacteria</taxon>
        <taxon>Sphingomonadales</taxon>
        <taxon>Erythrobacteraceae</taxon>
        <taxon>Altericroceibacterium</taxon>
    </lineage>
</organism>
<protein>
    <recommendedName>
        <fullName evidence="4">SH3b domain-containing protein</fullName>
    </recommendedName>
</protein>
<name>A0A845A9U6_9SPHN</name>
<evidence type="ECO:0000256" key="1">
    <source>
        <dbReference type="SAM" id="SignalP"/>
    </source>
</evidence>
<gene>
    <name evidence="2" type="ORF">GRI39_04555</name>
</gene>
<dbReference type="EMBL" id="WTYQ01000001">
    <property type="protein sequence ID" value="MXP25316.1"/>
    <property type="molecule type" value="Genomic_DNA"/>
</dbReference>
<keyword evidence="3" id="KW-1185">Reference proteome</keyword>
<dbReference type="Proteomes" id="UP000460561">
    <property type="component" value="Unassembled WGS sequence"/>
</dbReference>
<feature type="chain" id="PRO_5032278000" description="SH3b domain-containing protein" evidence="1">
    <location>
        <begin position="25"/>
        <end position="159"/>
    </location>
</feature>
<evidence type="ECO:0000313" key="2">
    <source>
        <dbReference type="EMBL" id="MXP25316.1"/>
    </source>
</evidence>
<dbReference type="RefSeq" id="WP_160738452.1">
    <property type="nucleotide sequence ID" value="NZ_WTYQ01000001.1"/>
</dbReference>
<dbReference type="Gene3D" id="2.30.30.40">
    <property type="entry name" value="SH3 Domains"/>
    <property type="match status" value="1"/>
</dbReference>
<sequence length="159" mass="17817">MYRRLRNFVSATLLLTVFATGSLAAQDREVPYWASMRADEVNMRVGPSESYQVDWVYHRAKLPMKVVRLKEGWRLVQDPDGAQGWIVARLLSPERSALVIGKGLAAMRADADANSGLRWNVEPGAVGMLGECQNGWCRMDIEGHKGWMEEKRLWGAGAP</sequence>
<accession>A0A845A9U6</accession>
<feature type="signal peptide" evidence="1">
    <location>
        <begin position="1"/>
        <end position="24"/>
    </location>
</feature>
<comment type="caution">
    <text evidence="2">The sequence shown here is derived from an EMBL/GenBank/DDBJ whole genome shotgun (WGS) entry which is preliminary data.</text>
</comment>
<dbReference type="AlphaFoldDB" id="A0A845A9U6"/>
<keyword evidence="1" id="KW-0732">Signal</keyword>
<proteinExistence type="predicted"/>
<evidence type="ECO:0008006" key="4">
    <source>
        <dbReference type="Google" id="ProtNLM"/>
    </source>
</evidence>
<dbReference type="Pfam" id="PF06347">
    <property type="entry name" value="SH3_4"/>
    <property type="match status" value="2"/>
</dbReference>
<evidence type="ECO:0000313" key="3">
    <source>
        <dbReference type="Proteomes" id="UP000460561"/>
    </source>
</evidence>
<dbReference type="InterPro" id="IPR010466">
    <property type="entry name" value="DUF1058"/>
</dbReference>
<reference evidence="2 3" key="1">
    <citation type="submission" date="2019-12" db="EMBL/GenBank/DDBJ databases">
        <title>Genomic-based taxomic classification of the family Erythrobacteraceae.</title>
        <authorList>
            <person name="Xu L."/>
        </authorList>
    </citation>
    <scope>NUCLEOTIDE SEQUENCE [LARGE SCALE GENOMIC DNA]</scope>
    <source>
        <strain evidence="2 3">DSM 18604</strain>
    </source>
</reference>
<dbReference type="OrthoDB" id="9810773at2"/>